<name>A0AA97APV0_LEPBY</name>
<protein>
    <submittedName>
        <fullName evidence="1">DUF3181 family protein</fullName>
    </submittedName>
</protein>
<evidence type="ECO:0000313" key="1">
    <source>
        <dbReference type="EMBL" id="WNZ46087.1"/>
    </source>
</evidence>
<accession>A0AA97APV0</accession>
<dbReference type="RefSeq" id="WP_190647226.1">
    <property type="nucleotide sequence ID" value="NZ_CP130144.1"/>
</dbReference>
<organism evidence="1">
    <name type="scientific">Leptolyngbya boryana CZ1</name>
    <dbReference type="NCBI Taxonomy" id="3060204"/>
    <lineage>
        <taxon>Bacteria</taxon>
        <taxon>Bacillati</taxon>
        <taxon>Cyanobacteriota</taxon>
        <taxon>Cyanophyceae</taxon>
        <taxon>Leptolyngbyales</taxon>
        <taxon>Leptolyngbyaceae</taxon>
        <taxon>Leptolyngbya group</taxon>
        <taxon>Leptolyngbya</taxon>
    </lineage>
</organism>
<reference evidence="1" key="1">
    <citation type="journal article" date="2023" name="Plants (Basel)">
        <title>Genomic Analysis of Leptolyngbya boryana CZ1 Reveals Efficient Carbon Fixation Modules.</title>
        <authorList>
            <person name="Bai X."/>
            <person name="Wang H."/>
            <person name="Cheng W."/>
            <person name="Wang J."/>
            <person name="Ma M."/>
            <person name="Hu H."/>
            <person name="Song Z."/>
            <person name="Ma H."/>
            <person name="Fan Y."/>
            <person name="Du C."/>
            <person name="Xu J."/>
        </authorList>
    </citation>
    <scope>NUCLEOTIDE SEQUENCE</scope>
    <source>
        <strain evidence="1">CZ1</strain>
    </source>
</reference>
<reference evidence="1" key="2">
    <citation type="submission" date="2023-07" db="EMBL/GenBank/DDBJ databases">
        <authorList>
            <person name="Bai X.-H."/>
            <person name="Wang H.-H."/>
            <person name="Wang J."/>
            <person name="Ma M.-Y."/>
            <person name="Hu H.-H."/>
            <person name="Song Z.-L."/>
            <person name="Ma H.-G."/>
            <person name="Fan Y."/>
            <person name="Du C.-Y."/>
            <person name="Xu J.-C."/>
        </authorList>
    </citation>
    <scope>NUCLEOTIDE SEQUENCE</scope>
    <source>
        <strain evidence="1">CZ1</strain>
    </source>
</reference>
<dbReference type="AlphaFoldDB" id="A0AA97APV0"/>
<dbReference type="EMBL" id="CP130144">
    <property type="protein sequence ID" value="WNZ46087.1"/>
    <property type="molecule type" value="Genomic_DNA"/>
</dbReference>
<dbReference type="Pfam" id="PF11378">
    <property type="entry name" value="DUF3181"/>
    <property type="match status" value="1"/>
</dbReference>
<gene>
    <name evidence="1" type="ORF">Q2T42_30320</name>
</gene>
<dbReference type="InterPro" id="IPR021518">
    <property type="entry name" value="DUF3181"/>
</dbReference>
<sequence length="103" mass="11358">MANSTTSETIEALAAEIGESVYIDIAKWHLYLNDAHLHTVLAERLFPLVSSGAAIQEDDVLNIVQSILVKVGGGKREIPLLDLLPMQCQVSLIDTLEEFQRNL</sequence>
<proteinExistence type="predicted"/>